<protein>
    <submittedName>
        <fullName evidence="3">Uncharacterized protein</fullName>
    </submittedName>
</protein>
<feature type="chain" id="PRO_5004176050" evidence="2">
    <location>
        <begin position="48"/>
        <end position="417"/>
    </location>
</feature>
<organism evidence="3 4">
    <name type="scientific">Frankia alni (strain DSM 45986 / CECT 9034 / ACN14a)</name>
    <dbReference type="NCBI Taxonomy" id="326424"/>
    <lineage>
        <taxon>Bacteria</taxon>
        <taxon>Bacillati</taxon>
        <taxon>Actinomycetota</taxon>
        <taxon>Actinomycetes</taxon>
        <taxon>Frankiales</taxon>
        <taxon>Frankiaceae</taxon>
        <taxon>Frankia</taxon>
    </lineage>
</organism>
<dbReference type="HOGENOM" id="CLU_054530_0_0_11"/>
<feature type="signal peptide" evidence="2">
    <location>
        <begin position="1"/>
        <end position="47"/>
    </location>
</feature>
<dbReference type="PROSITE" id="PS51318">
    <property type="entry name" value="TAT"/>
    <property type="match status" value="1"/>
</dbReference>
<gene>
    <name evidence="3" type="ordered locus">FRAAL5545</name>
</gene>
<evidence type="ECO:0000313" key="4">
    <source>
        <dbReference type="Proteomes" id="UP000000657"/>
    </source>
</evidence>
<evidence type="ECO:0000256" key="2">
    <source>
        <dbReference type="SAM" id="SignalP"/>
    </source>
</evidence>
<dbReference type="KEGG" id="fal:FRAAL5545"/>
<sequence>MENARSSVGRTGKATHVPNDRRTFIRLAALAGAAAPLALGAVPPAAAATAGAATGDAPAAAPPPRPPFGRPPVLVPGPNAYSPGRLKAGNAAGLLVGSWDDSPYSAIGGIWRDGTVHFLPGSNDPVAVNEAGVVVGDVVTHYERQVFRWFNGNYQRLEHLGGTDTAGGRSSSAAAVSPTGAVVGTSSTNSGTRHAVLWQGLRPQDLGTLGGPSSQASDVNAAGNIVGSGQTAAGQSHAAVWFGGTSHDLGTLGGPTSEAVAINDRGQIVGQSETADGHHHAALWDRGRAIDLGPLPGETTSRAVAINNAGQVLVSSYGPTNSAFLWQAGQRTRLWAPDGSVEATDLNDQGVVSGTVTAADGTTRAFRWRAGRLTELPTLGGNYANAGAVTPTGIILGTSHSATSPLPQAVFWPAPGR</sequence>
<accession>Q0RED2</accession>
<dbReference type="InterPro" id="IPR014262">
    <property type="entry name" value="HAF_rpt"/>
</dbReference>
<dbReference type="EMBL" id="CT573213">
    <property type="protein sequence ID" value="CAJ64178.1"/>
    <property type="molecule type" value="Genomic_DNA"/>
</dbReference>
<keyword evidence="4" id="KW-1185">Reference proteome</keyword>
<keyword evidence="2" id="KW-0732">Signal</keyword>
<dbReference type="AlphaFoldDB" id="Q0RED2"/>
<evidence type="ECO:0000256" key="1">
    <source>
        <dbReference type="SAM" id="MobiDB-lite"/>
    </source>
</evidence>
<dbReference type="InterPro" id="IPR006311">
    <property type="entry name" value="TAT_signal"/>
</dbReference>
<proteinExistence type="predicted"/>
<evidence type="ECO:0000313" key="3">
    <source>
        <dbReference type="EMBL" id="CAJ64178.1"/>
    </source>
</evidence>
<dbReference type="eggNOG" id="COG5563">
    <property type="taxonomic scope" value="Bacteria"/>
</dbReference>
<feature type="compositionally biased region" description="Pro residues" evidence="1">
    <location>
        <begin position="60"/>
        <end position="74"/>
    </location>
</feature>
<name>Q0RED2_FRAAA</name>
<dbReference type="Proteomes" id="UP000000657">
    <property type="component" value="Chromosome"/>
</dbReference>
<reference evidence="3 4" key="1">
    <citation type="journal article" date="2007" name="Genome Res.">
        <title>Genome characteristics of facultatively symbiotic Frankia sp. strains reflect host range and host plant biogeography.</title>
        <authorList>
            <person name="Normand P."/>
            <person name="Lapierre P."/>
            <person name="Tisa L.S."/>
            <person name="Gogarten J.P."/>
            <person name="Alloisio N."/>
            <person name="Bagnarol E."/>
            <person name="Bassi C.A."/>
            <person name="Berry A.M."/>
            <person name="Bickhart D.M."/>
            <person name="Choisne N."/>
            <person name="Couloux A."/>
            <person name="Cournoyer B."/>
            <person name="Cruveiller S."/>
            <person name="Daubin V."/>
            <person name="Demange N."/>
            <person name="Francino M.P."/>
            <person name="Goltsman E."/>
            <person name="Huang Y."/>
            <person name="Kopp O.R."/>
            <person name="Labarre L."/>
            <person name="Lapidus A."/>
            <person name="Lavire C."/>
            <person name="Marechal J."/>
            <person name="Martinez M."/>
            <person name="Mastronunzio J.E."/>
            <person name="Mullin B.C."/>
            <person name="Niemann J."/>
            <person name="Pujic P."/>
            <person name="Rawnsley T."/>
            <person name="Rouy Z."/>
            <person name="Schenowitz C."/>
            <person name="Sellstedt A."/>
            <person name="Tavares F."/>
            <person name="Tomkins J.P."/>
            <person name="Vallenet D."/>
            <person name="Valverde C."/>
            <person name="Wall L.G."/>
            <person name="Wang Y."/>
            <person name="Medigue C."/>
            <person name="Benson D.R."/>
        </authorList>
    </citation>
    <scope>NUCLEOTIDE SEQUENCE [LARGE SCALE GENOMIC DNA]</scope>
    <source>
        <strain evidence="4">DSM 45986 / CECT 9034 / ACN14a</strain>
    </source>
</reference>
<dbReference type="NCBIfam" id="TIGR02913">
    <property type="entry name" value="HAF_rpt"/>
    <property type="match status" value="4"/>
</dbReference>
<feature type="region of interest" description="Disordered" evidence="1">
    <location>
        <begin position="54"/>
        <end position="74"/>
    </location>
</feature>